<dbReference type="InterPro" id="IPR051450">
    <property type="entry name" value="Gfo/Idh/MocA_Oxidoreductases"/>
</dbReference>
<dbReference type="RefSeq" id="WP_127193590.1">
    <property type="nucleotide sequence ID" value="NZ_RZNY01000016.1"/>
</dbReference>
<dbReference type="PANTHER" id="PTHR43377">
    <property type="entry name" value="BILIVERDIN REDUCTASE A"/>
    <property type="match status" value="1"/>
</dbReference>
<proteinExistence type="predicted"/>
<dbReference type="PANTHER" id="PTHR43377:SF2">
    <property type="entry name" value="BINDING ROSSMANN FOLD OXIDOREDUCTASE, PUTATIVE (AFU_ORTHOLOGUE AFUA_4G00560)-RELATED"/>
    <property type="match status" value="1"/>
</dbReference>
<dbReference type="InterPro" id="IPR000683">
    <property type="entry name" value="Gfo/Idh/MocA-like_OxRdtase_N"/>
</dbReference>
<dbReference type="Gene3D" id="3.40.50.720">
    <property type="entry name" value="NAD(P)-binding Rossmann-like Domain"/>
    <property type="match status" value="1"/>
</dbReference>
<name>A0A433Y5J5_9BACL</name>
<dbReference type="GO" id="GO:0000166">
    <property type="term" value="F:nucleotide binding"/>
    <property type="evidence" value="ECO:0007669"/>
    <property type="project" value="InterPro"/>
</dbReference>
<dbReference type="AlphaFoldDB" id="A0A433Y5J5"/>
<feature type="domain" description="Gfo/Idh/MocA-like oxidoreductase N-terminal" evidence="1">
    <location>
        <begin position="1"/>
        <end position="121"/>
    </location>
</feature>
<comment type="caution">
    <text evidence="3">The sequence shown here is derived from an EMBL/GenBank/DDBJ whole genome shotgun (WGS) entry which is preliminary data.</text>
</comment>
<dbReference type="OrthoDB" id="9815825at2"/>
<dbReference type="Gene3D" id="3.30.360.10">
    <property type="entry name" value="Dihydrodipicolinate Reductase, domain 2"/>
    <property type="match status" value="1"/>
</dbReference>
<keyword evidence="4" id="KW-1185">Reference proteome</keyword>
<dbReference type="Proteomes" id="UP000279446">
    <property type="component" value="Unassembled WGS sequence"/>
</dbReference>
<dbReference type="Pfam" id="PF01408">
    <property type="entry name" value="GFO_IDH_MocA"/>
    <property type="match status" value="1"/>
</dbReference>
<evidence type="ECO:0000313" key="3">
    <source>
        <dbReference type="EMBL" id="RUT43968.1"/>
    </source>
</evidence>
<evidence type="ECO:0000313" key="4">
    <source>
        <dbReference type="Proteomes" id="UP000279446"/>
    </source>
</evidence>
<dbReference type="InterPro" id="IPR055170">
    <property type="entry name" value="GFO_IDH_MocA-like_dom"/>
</dbReference>
<feature type="domain" description="GFO/IDH/MocA-like oxidoreductase" evidence="2">
    <location>
        <begin position="132"/>
        <end position="289"/>
    </location>
</feature>
<reference evidence="3 4" key="1">
    <citation type="submission" date="2018-12" db="EMBL/GenBank/DDBJ databases">
        <authorList>
            <person name="Sun L."/>
            <person name="Chen Z."/>
        </authorList>
    </citation>
    <scope>NUCLEOTIDE SEQUENCE [LARGE SCALE GENOMIC DNA]</scope>
    <source>
        <strain evidence="3 4">DSM 15890</strain>
    </source>
</reference>
<dbReference type="Pfam" id="PF22725">
    <property type="entry name" value="GFO_IDH_MocA_C3"/>
    <property type="match status" value="1"/>
</dbReference>
<gene>
    <name evidence="3" type="ORF">EJP82_18705</name>
</gene>
<sequence length="372" mass="41815">MKIGIIGYGLRIRSLHVLLSKVFPDCKVVAIVDPRIEEIRTDMGAEAESITFFESADEMLQHMQLDGVMVGTRCDLHTDIALKILERNLPLFLEKPVATNIYDLTRLKAGYENSKSQVVVSFPLRHTALVELAKEIVDSGKLGTVEHVQAVNNVPYGGVYYHSWYRDEQITGGLFLQKATHDFDYINYLVGHKPLAICAMKSKQIFKGDKPANLKCTDCDEKYTCAESTIVNQIGEFCSFAEDTGNEDSGSALIHYESGMHLSYSQNFFARRGAAKRGVRLLGYKGTLEFDWYTNKLEIHMHHEPRIETHQLDVDPNGHSGGDSKLLHNFIQVMRGREQSLTSLDDGLLSALMCIKANESANTNTFCNINWD</sequence>
<dbReference type="EMBL" id="RZNY01000016">
    <property type="protein sequence ID" value="RUT43968.1"/>
    <property type="molecule type" value="Genomic_DNA"/>
</dbReference>
<accession>A0A433Y5J5</accession>
<dbReference type="SUPFAM" id="SSF55347">
    <property type="entry name" value="Glyceraldehyde-3-phosphate dehydrogenase-like, C-terminal domain"/>
    <property type="match status" value="1"/>
</dbReference>
<protein>
    <submittedName>
        <fullName evidence="3">Gfo/Idh/MocA family oxidoreductase</fullName>
    </submittedName>
</protein>
<evidence type="ECO:0000259" key="1">
    <source>
        <dbReference type="Pfam" id="PF01408"/>
    </source>
</evidence>
<dbReference type="InterPro" id="IPR036291">
    <property type="entry name" value="NAD(P)-bd_dom_sf"/>
</dbReference>
<dbReference type="SUPFAM" id="SSF51735">
    <property type="entry name" value="NAD(P)-binding Rossmann-fold domains"/>
    <property type="match status" value="1"/>
</dbReference>
<evidence type="ECO:0000259" key="2">
    <source>
        <dbReference type="Pfam" id="PF22725"/>
    </source>
</evidence>
<organism evidence="3 4">
    <name type="scientific">Paenibacillus anaericanus</name>
    <dbReference type="NCBI Taxonomy" id="170367"/>
    <lineage>
        <taxon>Bacteria</taxon>
        <taxon>Bacillati</taxon>
        <taxon>Bacillota</taxon>
        <taxon>Bacilli</taxon>
        <taxon>Bacillales</taxon>
        <taxon>Paenibacillaceae</taxon>
        <taxon>Paenibacillus</taxon>
    </lineage>
</organism>